<evidence type="ECO:0000259" key="5">
    <source>
        <dbReference type="Pfam" id="PF00149"/>
    </source>
</evidence>
<dbReference type="EMBL" id="JACHJB010000001">
    <property type="protein sequence ID" value="MBB6344375.1"/>
    <property type="molecule type" value="Genomic_DNA"/>
</dbReference>
<sequence>MIVIAHLSDTHLDGAQRSAQRTRTVMHYLEELPYDLDAILVTGDITDHALPEEYEQARRLLTSRHPVMVCPGNHDERAAFRQYLLKQPGSAAPINQVHHAAGVVIALCDSSVPGKDEGFLEDQTLAWLEDILAQAPDDVPVLVGFHHPPAPLHVPFIDGIRQFGAERLSALADRHPNLTAFLAGHAHTAAATTFAGRPLLVAPGVVSTLRLPWERHAHPEDYVHLDQPPALAFHVLDDEGRLTTHYRCVND</sequence>
<accession>A0A7X0EX15</accession>
<dbReference type="Proteomes" id="UP000583800">
    <property type="component" value="Unassembled WGS sequence"/>
</dbReference>
<gene>
    <name evidence="6" type="ORF">FHU36_000884</name>
</gene>
<dbReference type="PANTHER" id="PTHR42988">
    <property type="entry name" value="PHOSPHOHYDROLASE"/>
    <property type="match status" value="1"/>
</dbReference>
<feature type="domain" description="Calcineurin-like phosphoesterase" evidence="5">
    <location>
        <begin position="3"/>
        <end position="188"/>
    </location>
</feature>
<evidence type="ECO:0000256" key="3">
    <source>
        <dbReference type="ARBA" id="ARBA00023004"/>
    </source>
</evidence>
<protein>
    <submittedName>
        <fullName evidence="6">3',5'-cyclic AMP phosphodiesterase CpdA</fullName>
    </submittedName>
</protein>
<dbReference type="GO" id="GO:0046872">
    <property type="term" value="F:metal ion binding"/>
    <property type="evidence" value="ECO:0007669"/>
    <property type="project" value="UniProtKB-KW"/>
</dbReference>
<dbReference type="InterPro" id="IPR029052">
    <property type="entry name" value="Metallo-depent_PP-like"/>
</dbReference>
<dbReference type="RefSeq" id="WP_185082497.1">
    <property type="nucleotide sequence ID" value="NZ_JACHJB010000001.1"/>
</dbReference>
<evidence type="ECO:0000256" key="2">
    <source>
        <dbReference type="ARBA" id="ARBA00022801"/>
    </source>
</evidence>
<keyword evidence="3" id="KW-0408">Iron</keyword>
<dbReference type="SUPFAM" id="SSF56300">
    <property type="entry name" value="Metallo-dependent phosphatases"/>
    <property type="match status" value="1"/>
</dbReference>
<dbReference type="InterPro" id="IPR004843">
    <property type="entry name" value="Calcineurin-like_PHP"/>
</dbReference>
<reference evidence="6 7" key="1">
    <citation type="submission" date="2020-08" db="EMBL/GenBank/DDBJ databases">
        <title>Sequencing the genomes of 1000 actinobacteria strains.</title>
        <authorList>
            <person name="Klenk H.-P."/>
        </authorList>
    </citation>
    <scope>NUCLEOTIDE SEQUENCE [LARGE SCALE GENOMIC DNA]</scope>
    <source>
        <strain evidence="6 7">DSM 45913</strain>
    </source>
</reference>
<dbReference type="Gene3D" id="3.60.21.10">
    <property type="match status" value="1"/>
</dbReference>
<evidence type="ECO:0000313" key="6">
    <source>
        <dbReference type="EMBL" id="MBB6344375.1"/>
    </source>
</evidence>
<evidence type="ECO:0000256" key="4">
    <source>
        <dbReference type="ARBA" id="ARBA00025742"/>
    </source>
</evidence>
<keyword evidence="7" id="KW-1185">Reference proteome</keyword>
<comment type="caution">
    <text evidence="6">The sequence shown here is derived from an EMBL/GenBank/DDBJ whole genome shotgun (WGS) entry which is preliminary data.</text>
</comment>
<organism evidence="6 7">
    <name type="scientific">Nonomuraea muscovyensis</name>
    <dbReference type="NCBI Taxonomy" id="1124761"/>
    <lineage>
        <taxon>Bacteria</taxon>
        <taxon>Bacillati</taxon>
        <taxon>Actinomycetota</taxon>
        <taxon>Actinomycetes</taxon>
        <taxon>Streptosporangiales</taxon>
        <taxon>Streptosporangiaceae</taxon>
        <taxon>Nonomuraea</taxon>
    </lineage>
</organism>
<comment type="similarity">
    <text evidence="4">Belongs to the cyclic nucleotide phosphodiesterase class-III family.</text>
</comment>
<dbReference type="GO" id="GO:0016787">
    <property type="term" value="F:hydrolase activity"/>
    <property type="evidence" value="ECO:0007669"/>
    <property type="project" value="UniProtKB-KW"/>
</dbReference>
<keyword evidence="2" id="KW-0378">Hydrolase</keyword>
<keyword evidence="1" id="KW-0479">Metal-binding</keyword>
<dbReference type="Pfam" id="PF00149">
    <property type="entry name" value="Metallophos"/>
    <property type="match status" value="1"/>
</dbReference>
<dbReference type="InterPro" id="IPR050884">
    <property type="entry name" value="CNP_phosphodiesterase-III"/>
</dbReference>
<name>A0A7X0EX15_9ACTN</name>
<evidence type="ECO:0000256" key="1">
    <source>
        <dbReference type="ARBA" id="ARBA00022723"/>
    </source>
</evidence>
<evidence type="ECO:0000313" key="7">
    <source>
        <dbReference type="Proteomes" id="UP000583800"/>
    </source>
</evidence>
<proteinExistence type="inferred from homology"/>
<dbReference type="AlphaFoldDB" id="A0A7X0EX15"/>
<dbReference type="PANTHER" id="PTHR42988:SF2">
    <property type="entry name" value="CYCLIC NUCLEOTIDE PHOSPHODIESTERASE CBUA0032-RELATED"/>
    <property type="match status" value="1"/>
</dbReference>